<keyword evidence="7 8" id="KW-0472">Membrane</keyword>
<dbReference type="InterPro" id="IPR004776">
    <property type="entry name" value="Mem_transp_PIN-like"/>
</dbReference>
<proteinExistence type="inferred from homology"/>
<keyword evidence="6 8" id="KW-1133">Transmembrane helix</keyword>
<feature type="transmembrane region" description="Helical" evidence="8">
    <location>
        <begin position="157"/>
        <end position="179"/>
    </location>
</feature>
<evidence type="ECO:0000256" key="7">
    <source>
        <dbReference type="ARBA" id="ARBA00023136"/>
    </source>
</evidence>
<evidence type="ECO:0000256" key="4">
    <source>
        <dbReference type="ARBA" id="ARBA00022475"/>
    </source>
</evidence>
<dbReference type="PANTHER" id="PTHR36838:SF1">
    <property type="entry name" value="SLR1864 PROTEIN"/>
    <property type="match status" value="1"/>
</dbReference>
<dbReference type="GO" id="GO:0055085">
    <property type="term" value="P:transmembrane transport"/>
    <property type="evidence" value="ECO:0007669"/>
    <property type="project" value="InterPro"/>
</dbReference>
<evidence type="ECO:0000256" key="5">
    <source>
        <dbReference type="ARBA" id="ARBA00022692"/>
    </source>
</evidence>
<feature type="transmembrane region" description="Helical" evidence="8">
    <location>
        <begin position="6"/>
        <end position="26"/>
    </location>
</feature>
<dbReference type="EMBL" id="CABWIE010000002">
    <property type="protein sequence ID" value="VWL86198.1"/>
    <property type="molecule type" value="Genomic_DNA"/>
</dbReference>
<feature type="transmembrane region" description="Helical" evidence="8">
    <location>
        <begin position="64"/>
        <end position="85"/>
    </location>
</feature>
<keyword evidence="10" id="KW-1185">Reference proteome</keyword>
<dbReference type="Gene3D" id="1.20.1530.20">
    <property type="match status" value="1"/>
</dbReference>
<feature type="transmembrane region" description="Helical" evidence="8">
    <location>
        <begin position="280"/>
        <end position="301"/>
    </location>
</feature>
<dbReference type="InterPro" id="IPR038770">
    <property type="entry name" value="Na+/solute_symporter_sf"/>
</dbReference>
<dbReference type="PANTHER" id="PTHR36838">
    <property type="entry name" value="AUXIN EFFLUX CARRIER FAMILY PROTEIN"/>
    <property type="match status" value="1"/>
</dbReference>
<feature type="transmembrane region" description="Helical" evidence="8">
    <location>
        <begin position="191"/>
        <end position="208"/>
    </location>
</feature>
<evidence type="ECO:0000256" key="1">
    <source>
        <dbReference type="ARBA" id="ARBA00004651"/>
    </source>
</evidence>
<dbReference type="Pfam" id="PF03547">
    <property type="entry name" value="Mem_trans"/>
    <property type="match status" value="2"/>
</dbReference>
<reference evidence="9 10" key="1">
    <citation type="submission" date="2019-10" db="EMBL/GenBank/DDBJ databases">
        <authorList>
            <person name="Wolf R A."/>
        </authorList>
    </citation>
    <scope>NUCLEOTIDE SEQUENCE [LARGE SCALE GENOMIC DNA]</scope>
    <source>
        <strain evidence="9">Collinsella_aerofaciens_MC2</strain>
    </source>
</reference>
<evidence type="ECO:0000256" key="2">
    <source>
        <dbReference type="ARBA" id="ARBA00010145"/>
    </source>
</evidence>
<evidence type="ECO:0000256" key="6">
    <source>
        <dbReference type="ARBA" id="ARBA00022989"/>
    </source>
</evidence>
<feature type="transmembrane region" description="Helical" evidence="8">
    <location>
        <begin position="97"/>
        <end position="117"/>
    </location>
</feature>
<feature type="transmembrane region" description="Helical" evidence="8">
    <location>
        <begin position="38"/>
        <end position="58"/>
    </location>
</feature>
<feature type="transmembrane region" description="Helical" evidence="8">
    <location>
        <begin position="123"/>
        <end position="145"/>
    </location>
</feature>
<evidence type="ECO:0000313" key="10">
    <source>
        <dbReference type="Proteomes" id="UP000361836"/>
    </source>
</evidence>
<dbReference type="AlphaFoldDB" id="A0A5K1IIY1"/>
<comment type="similarity">
    <text evidence="2">Belongs to the auxin efflux carrier (TC 2.A.69) family.</text>
</comment>
<evidence type="ECO:0000256" key="3">
    <source>
        <dbReference type="ARBA" id="ARBA00022448"/>
    </source>
</evidence>
<sequence>MGGAVSALVNQIVIMFILMAIGFALYKAKIIDRAGASQMASAVIYIAYPCITLKTLMVDFDFDKIVDALFCTGVTIAILTITALITKTFFKKEDGVARYAVIFSDSGFIGVPIIMGVLGSDYIFYMSITSAVMTAIIWTYGVWLVSGDRSQVSLKKCVANPNMIMIAAGFVCFVCSIHPPALMASVLDDLGALNTGLVMIVLGAYLAQSDLRAIATSRKAYLVSLLRLIIVPAVTIFVLALFPFVDLNVRLTVLIAMASPVASFAAILSDKYGGNYKFGIGLVALSTLLSLISMPLVLQMASMLLT</sequence>
<evidence type="ECO:0000256" key="8">
    <source>
        <dbReference type="SAM" id="Phobius"/>
    </source>
</evidence>
<name>A0A5K1IIY1_9ACTN</name>
<dbReference type="Proteomes" id="UP000361836">
    <property type="component" value="Unassembled WGS sequence"/>
</dbReference>
<evidence type="ECO:0000313" key="9">
    <source>
        <dbReference type="EMBL" id="VWL86198.1"/>
    </source>
</evidence>
<keyword evidence="5 8" id="KW-0812">Transmembrane</keyword>
<comment type="subcellular location">
    <subcellularLocation>
        <location evidence="1">Cell membrane</location>
        <topology evidence="1">Multi-pass membrane protein</topology>
    </subcellularLocation>
</comment>
<gene>
    <name evidence="9" type="ORF">KCJAJFAP_01415</name>
</gene>
<dbReference type="RefSeq" id="WP_152075739.1">
    <property type="nucleotide sequence ID" value="NZ_CAAKNU010000104.1"/>
</dbReference>
<dbReference type="GO" id="GO:0005886">
    <property type="term" value="C:plasma membrane"/>
    <property type="evidence" value="ECO:0007669"/>
    <property type="project" value="UniProtKB-SubCell"/>
</dbReference>
<accession>A0A5K1IIY1</accession>
<feature type="transmembrane region" description="Helical" evidence="8">
    <location>
        <begin position="220"/>
        <end position="245"/>
    </location>
</feature>
<protein>
    <submittedName>
        <fullName evidence="9">Membrane transport protein</fullName>
    </submittedName>
</protein>
<feature type="transmembrane region" description="Helical" evidence="8">
    <location>
        <begin position="251"/>
        <end position="268"/>
    </location>
</feature>
<organism evidence="9 10">
    <name type="scientific">Collinsella aerofaciens</name>
    <dbReference type="NCBI Taxonomy" id="74426"/>
    <lineage>
        <taxon>Bacteria</taxon>
        <taxon>Bacillati</taxon>
        <taxon>Actinomycetota</taxon>
        <taxon>Coriobacteriia</taxon>
        <taxon>Coriobacteriales</taxon>
        <taxon>Coriobacteriaceae</taxon>
        <taxon>Collinsella</taxon>
    </lineage>
</organism>
<keyword evidence="4" id="KW-1003">Cell membrane</keyword>
<keyword evidence="3" id="KW-0813">Transport</keyword>